<proteinExistence type="predicted"/>
<name>A0A1I2IVE9_9ACTN</name>
<evidence type="ECO:0000256" key="2">
    <source>
        <dbReference type="SAM" id="Phobius"/>
    </source>
</evidence>
<feature type="region of interest" description="Disordered" evidence="1">
    <location>
        <begin position="90"/>
        <end position="120"/>
    </location>
</feature>
<dbReference type="RefSeq" id="WP_093715554.1">
    <property type="nucleotide sequence ID" value="NZ_FONG01000014.1"/>
</dbReference>
<dbReference type="EMBL" id="FONG01000014">
    <property type="protein sequence ID" value="SFF44491.1"/>
    <property type="molecule type" value="Genomic_DNA"/>
</dbReference>
<organism evidence="3 4">
    <name type="scientific">Actinacidiphila alni</name>
    <dbReference type="NCBI Taxonomy" id="380248"/>
    <lineage>
        <taxon>Bacteria</taxon>
        <taxon>Bacillati</taxon>
        <taxon>Actinomycetota</taxon>
        <taxon>Actinomycetes</taxon>
        <taxon>Kitasatosporales</taxon>
        <taxon>Streptomycetaceae</taxon>
        <taxon>Actinacidiphila</taxon>
    </lineage>
</organism>
<evidence type="ECO:0000313" key="4">
    <source>
        <dbReference type="Proteomes" id="UP000199323"/>
    </source>
</evidence>
<gene>
    <name evidence="3" type="ORF">SAMN05216251_114122</name>
</gene>
<feature type="region of interest" description="Disordered" evidence="1">
    <location>
        <begin position="1"/>
        <end position="20"/>
    </location>
</feature>
<accession>A0A1I2IVE9</accession>
<dbReference type="AlphaFoldDB" id="A0A1I2IVE9"/>
<keyword evidence="2" id="KW-0812">Transmembrane</keyword>
<dbReference type="OrthoDB" id="3686068at2"/>
<feature type="compositionally biased region" description="Basic and acidic residues" evidence="1">
    <location>
        <begin position="10"/>
        <end position="20"/>
    </location>
</feature>
<protein>
    <submittedName>
        <fullName evidence="3">Uncharacterized protein</fullName>
    </submittedName>
</protein>
<evidence type="ECO:0000256" key="1">
    <source>
        <dbReference type="SAM" id="MobiDB-lite"/>
    </source>
</evidence>
<dbReference type="STRING" id="380248.SAMN05216251_114122"/>
<feature type="transmembrane region" description="Helical" evidence="2">
    <location>
        <begin position="65"/>
        <end position="88"/>
    </location>
</feature>
<sequence length="295" mass="30824">MPIDPMEPARPAEKEQLPHTEQDVFEDELGAAMRRAGDTFRPGDPRGLVADGHVHGRRLRRRRNAAVTAGVAAFAVIGVGGALIGGLAGGDGSGGTAAAPEKPAVSAGPASGGPSAKPHRPVLTAKQFTDLFVSMLPKGHVAKRPGRGTDGELPPLAEVVFDDGKGPGLVDALVGYGEAAPDCPEQDPPGTSCTTTHVHGGTLTIYKGYEYPDRREDTKEWMATFVTAGGATIDVSEWNAKEEKGAPVSRPNPPLSVSELRRIVTDPRWQRAIDALPVPEGLNAKTAPSTAWATS</sequence>
<keyword evidence="4" id="KW-1185">Reference proteome</keyword>
<keyword evidence="2" id="KW-0472">Membrane</keyword>
<reference evidence="3 4" key="1">
    <citation type="submission" date="2016-10" db="EMBL/GenBank/DDBJ databases">
        <authorList>
            <person name="de Groot N.N."/>
        </authorList>
    </citation>
    <scope>NUCLEOTIDE SEQUENCE [LARGE SCALE GENOMIC DNA]</scope>
    <source>
        <strain evidence="3 4">CGMCC 4.3510</strain>
    </source>
</reference>
<keyword evidence="2" id="KW-1133">Transmembrane helix</keyword>
<evidence type="ECO:0000313" key="3">
    <source>
        <dbReference type="EMBL" id="SFF44491.1"/>
    </source>
</evidence>
<dbReference type="Proteomes" id="UP000199323">
    <property type="component" value="Unassembled WGS sequence"/>
</dbReference>